<accession>A0A3B0ZPH8</accession>
<dbReference type="AlphaFoldDB" id="A0A3B0ZPH8"/>
<proteinExistence type="predicted"/>
<reference evidence="1" key="1">
    <citation type="submission" date="2018-06" db="EMBL/GenBank/DDBJ databases">
        <authorList>
            <person name="Zhirakovskaya E."/>
        </authorList>
    </citation>
    <scope>NUCLEOTIDE SEQUENCE</scope>
</reference>
<name>A0A3B0ZPH8_9ZZZZ</name>
<protein>
    <submittedName>
        <fullName evidence="1">Uncharacterized protein</fullName>
    </submittedName>
</protein>
<evidence type="ECO:0000313" key="1">
    <source>
        <dbReference type="EMBL" id="VAW89332.1"/>
    </source>
</evidence>
<gene>
    <name evidence="1" type="ORF">MNBD_GAMMA17-1134</name>
</gene>
<organism evidence="1">
    <name type="scientific">hydrothermal vent metagenome</name>
    <dbReference type="NCBI Taxonomy" id="652676"/>
    <lineage>
        <taxon>unclassified sequences</taxon>
        <taxon>metagenomes</taxon>
        <taxon>ecological metagenomes</taxon>
    </lineage>
</organism>
<sequence>MSGPKNDDLEMNEEFAEDYISADKWGNEWDSSGDLSDIDFRLVDEE</sequence>
<dbReference type="EMBL" id="UOFQ01000130">
    <property type="protein sequence ID" value="VAW89332.1"/>
    <property type="molecule type" value="Genomic_DNA"/>
</dbReference>